<dbReference type="Proteomes" id="UP001596099">
    <property type="component" value="Unassembled WGS sequence"/>
</dbReference>
<dbReference type="InterPro" id="IPR001322">
    <property type="entry name" value="Lamin_tail_dom"/>
</dbReference>
<evidence type="ECO:0000259" key="2">
    <source>
        <dbReference type="PROSITE" id="PS51841"/>
    </source>
</evidence>
<dbReference type="CDD" id="cd07389">
    <property type="entry name" value="MPP_PhoD"/>
    <property type="match status" value="1"/>
</dbReference>
<dbReference type="InterPro" id="IPR036415">
    <property type="entry name" value="Lamin_tail_dom_sf"/>
</dbReference>
<dbReference type="Gene3D" id="2.60.40.380">
    <property type="entry name" value="Purple acid phosphatase-like, N-terminal"/>
    <property type="match status" value="1"/>
</dbReference>
<evidence type="ECO:0000256" key="1">
    <source>
        <dbReference type="SAM" id="MobiDB-lite"/>
    </source>
</evidence>
<dbReference type="Gene3D" id="3.60.21.70">
    <property type="entry name" value="PhoD-like phosphatase"/>
    <property type="match status" value="1"/>
</dbReference>
<organism evidence="3 4">
    <name type="scientific">Halomarina salina</name>
    <dbReference type="NCBI Taxonomy" id="1872699"/>
    <lineage>
        <taxon>Archaea</taxon>
        <taxon>Methanobacteriati</taxon>
        <taxon>Methanobacteriota</taxon>
        <taxon>Stenosarchaea group</taxon>
        <taxon>Halobacteria</taxon>
        <taxon>Halobacteriales</taxon>
        <taxon>Natronomonadaceae</taxon>
        <taxon>Halomarina</taxon>
    </lineage>
</organism>
<dbReference type="SUPFAM" id="SSF56300">
    <property type="entry name" value="Metallo-dependent phosphatases"/>
    <property type="match status" value="1"/>
</dbReference>
<dbReference type="Pfam" id="PF00932">
    <property type="entry name" value="LTD"/>
    <property type="match status" value="1"/>
</dbReference>
<dbReference type="Pfam" id="PF09423">
    <property type="entry name" value="PhoD"/>
    <property type="match status" value="1"/>
</dbReference>
<dbReference type="InterPro" id="IPR006311">
    <property type="entry name" value="TAT_signal"/>
</dbReference>
<dbReference type="InterPro" id="IPR018946">
    <property type="entry name" value="PhoD-like_MPP"/>
</dbReference>
<dbReference type="PROSITE" id="PS51318">
    <property type="entry name" value="TAT"/>
    <property type="match status" value="1"/>
</dbReference>
<dbReference type="PROSITE" id="PS51841">
    <property type="entry name" value="LTD"/>
    <property type="match status" value="1"/>
</dbReference>
<protein>
    <submittedName>
        <fullName evidence="3">Alkaline phosphatase D family protein</fullName>
    </submittedName>
</protein>
<dbReference type="RefSeq" id="WP_247415067.1">
    <property type="nucleotide sequence ID" value="NZ_JALLGW010000001.1"/>
</dbReference>
<name>A0ABD5RP18_9EURY</name>
<accession>A0ABD5RP18</accession>
<evidence type="ECO:0000313" key="4">
    <source>
        <dbReference type="Proteomes" id="UP001596099"/>
    </source>
</evidence>
<gene>
    <name evidence="3" type="ORF">ACFPYI_12105</name>
</gene>
<feature type="domain" description="LTD" evidence="2">
    <location>
        <begin position="523"/>
        <end position="639"/>
    </location>
</feature>
<evidence type="ECO:0000313" key="3">
    <source>
        <dbReference type="EMBL" id="MFC5972073.1"/>
    </source>
</evidence>
<dbReference type="InterPro" id="IPR038607">
    <property type="entry name" value="PhoD-like_sf"/>
</dbReference>
<sequence length="640" mass="70321">MDDHSAHPLDDTRREFLRKAVTTATVAGLGASGTEVAAAEEHGGQAPQHENPFTLGVASGDPLPDSVVLWTRLAPEPLTEAGGMPGHQVPVQWEIATDEAMSQVVGKGTAKARPEYGHSVHIDVKGLDADTEYYYQFKVGSDRSPVGRTKTAPEPGMDVSEFTFAFTSCQNYPFGYYTAHDHLADEDLDLAIQLGDYIYEGGGQGVFGRGHEPPREIQNLSDYRIRQAQYKTDPNLQDAHAAFPWLVTWDDHEVENNYADATSEDNALTEEFLERRANAYQAYFEHQPLRPSRMPEGPNLPLYRRFTFGDLVEFNVLDTRQYRDDQVYSAEEADDPGRTILGDEQENWLVDGLTDSTSQWNVLANQVPFAATDENPNPDVQDFGGGDKWDGYRADRERLLGVMADDPELNPVVITGDVHRNYAYNLKADFSNPDSETVGTEYVGTSASSFGDGSGITQYGPSLGEPWQRFFNDDRGYVRCTITPEQWQTDYRVVSTVEKPEATVSTVASFTTDAGEPGATLASERPAQPQQTAVEIADIRPNQDGDLNNEYATVKNTGDTTIDFSGFILSFEAGSQNYTFGEFTLGPGETVTVRNGPGEDTESTLYADFGGPVLNNSNPDTVLVANEDGIVLDEASYPPV</sequence>
<proteinExistence type="predicted"/>
<dbReference type="Pfam" id="PF16655">
    <property type="entry name" value="PhoD_N"/>
    <property type="match status" value="1"/>
</dbReference>
<reference evidence="3 4" key="1">
    <citation type="journal article" date="2019" name="Int. J. Syst. Evol. Microbiol.">
        <title>The Global Catalogue of Microorganisms (GCM) 10K type strain sequencing project: providing services to taxonomists for standard genome sequencing and annotation.</title>
        <authorList>
            <consortium name="The Broad Institute Genomics Platform"/>
            <consortium name="The Broad Institute Genome Sequencing Center for Infectious Disease"/>
            <person name="Wu L."/>
            <person name="Ma J."/>
        </authorList>
    </citation>
    <scope>NUCLEOTIDE SEQUENCE [LARGE SCALE GENOMIC DNA]</scope>
    <source>
        <strain evidence="3 4">CGMCC 1.12543</strain>
    </source>
</reference>
<dbReference type="PANTHER" id="PTHR43606">
    <property type="entry name" value="PHOSPHATASE, PUTATIVE (AFU_ORTHOLOGUE AFUA_6G08710)-RELATED"/>
    <property type="match status" value="1"/>
</dbReference>
<comment type="caution">
    <text evidence="3">The sequence shown here is derived from an EMBL/GenBank/DDBJ whole genome shotgun (WGS) entry which is preliminary data.</text>
</comment>
<dbReference type="AlphaFoldDB" id="A0ABD5RP18"/>
<dbReference type="InterPro" id="IPR032093">
    <property type="entry name" value="PhoD_N"/>
</dbReference>
<dbReference type="EMBL" id="JBHSQH010000001">
    <property type="protein sequence ID" value="MFC5972073.1"/>
    <property type="molecule type" value="Genomic_DNA"/>
</dbReference>
<keyword evidence="4" id="KW-1185">Reference proteome</keyword>
<feature type="region of interest" description="Disordered" evidence="1">
    <location>
        <begin position="39"/>
        <end position="58"/>
    </location>
</feature>
<dbReference type="SUPFAM" id="SSF74853">
    <property type="entry name" value="Lamin A/C globular tail domain"/>
    <property type="match status" value="1"/>
</dbReference>
<dbReference type="InterPro" id="IPR052900">
    <property type="entry name" value="Phospholipid_Metab_Enz"/>
</dbReference>
<dbReference type="InterPro" id="IPR029052">
    <property type="entry name" value="Metallo-depent_PP-like"/>
</dbReference>
<dbReference type="PANTHER" id="PTHR43606:SF2">
    <property type="entry name" value="ALKALINE PHOSPHATASE FAMILY PROTEIN (AFU_ORTHOLOGUE AFUA_5G03860)"/>
    <property type="match status" value="1"/>
</dbReference>